<comment type="caution">
    <text evidence="4">The sequence shown here is derived from an EMBL/GenBank/DDBJ whole genome shotgun (WGS) entry which is preliminary data.</text>
</comment>
<keyword evidence="5" id="KW-1185">Reference proteome</keyword>
<dbReference type="PROSITE" id="PS00463">
    <property type="entry name" value="ZN2_CY6_FUNGAL_1"/>
    <property type="match status" value="1"/>
</dbReference>
<keyword evidence="1" id="KW-0539">Nucleus</keyword>
<dbReference type="SUPFAM" id="SSF57701">
    <property type="entry name" value="Zn2/Cys6 DNA-binding domain"/>
    <property type="match status" value="1"/>
</dbReference>
<accession>A0AAD7EYV0</accession>
<organism evidence="4 5">
    <name type="scientific">Mycena albidolilacea</name>
    <dbReference type="NCBI Taxonomy" id="1033008"/>
    <lineage>
        <taxon>Eukaryota</taxon>
        <taxon>Fungi</taxon>
        <taxon>Dikarya</taxon>
        <taxon>Basidiomycota</taxon>
        <taxon>Agaricomycotina</taxon>
        <taxon>Agaricomycetes</taxon>
        <taxon>Agaricomycetidae</taxon>
        <taxon>Agaricales</taxon>
        <taxon>Marasmiineae</taxon>
        <taxon>Mycenaceae</taxon>
        <taxon>Mycena</taxon>
    </lineage>
</organism>
<sequence length="241" mass="26492">MSSKTPSQSTLAAFTQKKRIYVACIPCRKRKIRCVTIDDSPNTPCKRCTEKGLECEYLAVCEEREKSLFTEGSAYGQRPPATPQSSTWNQPSHGHGGSSSTGVYAHNYAQPAAPQSNPYYGQSSASQYSQSPGPYTNPAPAAYPTRPRSQQYPSNPSNMYPSSTNPTLPRSNYYQSSGVPYQPSRGSGVNPNYNSSNFNYPDPNYPAQYNSILAIVFALRDHATVVKDLSQPISRPAQRAR</sequence>
<evidence type="ECO:0000256" key="1">
    <source>
        <dbReference type="ARBA" id="ARBA00023242"/>
    </source>
</evidence>
<dbReference type="Proteomes" id="UP001218218">
    <property type="component" value="Unassembled WGS sequence"/>
</dbReference>
<dbReference type="GO" id="GO:0008270">
    <property type="term" value="F:zinc ion binding"/>
    <property type="evidence" value="ECO:0007669"/>
    <property type="project" value="InterPro"/>
</dbReference>
<proteinExistence type="predicted"/>
<feature type="domain" description="Zn(2)-C6 fungal-type" evidence="3">
    <location>
        <begin position="23"/>
        <end position="57"/>
    </location>
</feature>
<reference evidence="4" key="1">
    <citation type="submission" date="2023-03" db="EMBL/GenBank/DDBJ databases">
        <title>Massive genome expansion in bonnet fungi (Mycena s.s.) driven by repeated elements and novel gene families across ecological guilds.</title>
        <authorList>
            <consortium name="Lawrence Berkeley National Laboratory"/>
            <person name="Harder C.B."/>
            <person name="Miyauchi S."/>
            <person name="Viragh M."/>
            <person name="Kuo A."/>
            <person name="Thoen E."/>
            <person name="Andreopoulos B."/>
            <person name="Lu D."/>
            <person name="Skrede I."/>
            <person name="Drula E."/>
            <person name="Henrissat B."/>
            <person name="Morin E."/>
            <person name="Kohler A."/>
            <person name="Barry K."/>
            <person name="LaButti K."/>
            <person name="Morin E."/>
            <person name="Salamov A."/>
            <person name="Lipzen A."/>
            <person name="Mereny Z."/>
            <person name="Hegedus B."/>
            <person name="Baldrian P."/>
            <person name="Stursova M."/>
            <person name="Weitz H."/>
            <person name="Taylor A."/>
            <person name="Grigoriev I.V."/>
            <person name="Nagy L.G."/>
            <person name="Martin F."/>
            <person name="Kauserud H."/>
        </authorList>
    </citation>
    <scope>NUCLEOTIDE SEQUENCE</scope>
    <source>
        <strain evidence="4">CBHHK002</strain>
    </source>
</reference>
<gene>
    <name evidence="4" type="ORF">DFH08DRAFT_933306</name>
</gene>
<dbReference type="InterPro" id="IPR036864">
    <property type="entry name" value="Zn2-C6_fun-type_DNA-bd_sf"/>
</dbReference>
<protein>
    <recommendedName>
        <fullName evidence="3">Zn(2)-C6 fungal-type domain-containing protein</fullName>
    </recommendedName>
</protein>
<dbReference type="GO" id="GO:0000981">
    <property type="term" value="F:DNA-binding transcription factor activity, RNA polymerase II-specific"/>
    <property type="evidence" value="ECO:0007669"/>
    <property type="project" value="InterPro"/>
</dbReference>
<dbReference type="PROSITE" id="PS50048">
    <property type="entry name" value="ZN2_CY6_FUNGAL_2"/>
    <property type="match status" value="1"/>
</dbReference>
<feature type="compositionally biased region" description="Low complexity" evidence="2">
    <location>
        <begin position="118"/>
        <end position="167"/>
    </location>
</feature>
<feature type="compositionally biased region" description="Polar residues" evidence="2">
    <location>
        <begin position="168"/>
        <end position="189"/>
    </location>
</feature>
<dbReference type="Gene3D" id="4.10.240.10">
    <property type="entry name" value="Zn(2)-C6 fungal-type DNA-binding domain"/>
    <property type="match status" value="1"/>
</dbReference>
<dbReference type="CDD" id="cd00067">
    <property type="entry name" value="GAL4"/>
    <property type="match status" value="1"/>
</dbReference>
<name>A0AAD7EYV0_9AGAR</name>
<evidence type="ECO:0000313" key="4">
    <source>
        <dbReference type="EMBL" id="KAJ7355337.1"/>
    </source>
</evidence>
<evidence type="ECO:0000256" key="2">
    <source>
        <dbReference type="SAM" id="MobiDB-lite"/>
    </source>
</evidence>
<evidence type="ECO:0000259" key="3">
    <source>
        <dbReference type="PROSITE" id="PS50048"/>
    </source>
</evidence>
<dbReference type="InterPro" id="IPR050797">
    <property type="entry name" value="Carb_Metab_Trans_Reg"/>
</dbReference>
<dbReference type="PANTHER" id="PTHR31668">
    <property type="entry name" value="GLUCOSE TRANSPORT TRANSCRIPTION REGULATOR RGT1-RELATED-RELATED"/>
    <property type="match status" value="1"/>
</dbReference>
<dbReference type="InterPro" id="IPR001138">
    <property type="entry name" value="Zn2Cys6_DnaBD"/>
</dbReference>
<dbReference type="Pfam" id="PF00172">
    <property type="entry name" value="Zn_clus"/>
    <property type="match status" value="1"/>
</dbReference>
<dbReference type="AlphaFoldDB" id="A0AAD7EYV0"/>
<evidence type="ECO:0000313" key="5">
    <source>
        <dbReference type="Proteomes" id="UP001218218"/>
    </source>
</evidence>
<dbReference type="SMART" id="SM00066">
    <property type="entry name" value="GAL4"/>
    <property type="match status" value="1"/>
</dbReference>
<feature type="region of interest" description="Disordered" evidence="2">
    <location>
        <begin position="72"/>
        <end position="195"/>
    </location>
</feature>
<dbReference type="EMBL" id="JARIHO010000009">
    <property type="protein sequence ID" value="KAJ7355337.1"/>
    <property type="molecule type" value="Genomic_DNA"/>
</dbReference>